<dbReference type="OrthoDB" id="5428863at2759"/>
<sequence length="576" mass="65106">MPYEFNTGPTTGWRSVAVVTTPLREPLHGGFTYGRRLRHDTIDYALIHEWITQCKQSHDGACNDSTALSFDKTHFLLINCTGNPSEATIESGDDGGDSLKEYAALSYVWGQSNDQPMPRLYPGSRLPAPVPRVVTDAMTVVTRLGYRYLWVDRYCIPQDQTEASTAARHAQLGMMGRIYANAAITIIAAAGDGPDHGLPGVSLTNPRIEQPTLEFGDCLLTATVLPQQDIDDSRWATRGWTFQEGTLSCRRLIFTQRQTYFQCHNMQRVETLSGTIESFYWKSMFTEEHRGSMYTDGRRERSPTTLEETIVNYAGRAFMNDSDVLDAFRGILDRYASRREDQVSTFWGLPLYPTGKRVGEAINPLPGEGIHTCQALPPDTKAFALALTWEWECTLQLDRHLSFPSWTWLGWKRERPCLHHEVYGTFEQHALDPIITHILSISVKPTGNDLAASSLHRQRAEKGYPSLEVTGFLGILELEVERFEEKDTQVLPHFAGRQRASFPCLLMATGEDLNDYPEGRYDEACILVLKKLSGNDSYERLSCLSLGIGDNYEMKVTADTILITDWVFKRTRIFLE</sequence>
<dbReference type="STRING" id="1325734.A0A428PNV1"/>
<name>A0A428PNV1_9HYPO</name>
<evidence type="ECO:0000313" key="2">
    <source>
        <dbReference type="EMBL" id="RSL54626.1"/>
    </source>
</evidence>
<protein>
    <recommendedName>
        <fullName evidence="1">Heterokaryon incompatibility domain-containing protein</fullName>
    </recommendedName>
</protein>
<dbReference type="PANTHER" id="PTHR33112">
    <property type="entry name" value="DOMAIN PROTEIN, PUTATIVE-RELATED"/>
    <property type="match status" value="1"/>
</dbReference>
<dbReference type="AlphaFoldDB" id="A0A428PNV1"/>
<feature type="domain" description="Heterokaryon incompatibility" evidence="1">
    <location>
        <begin position="102"/>
        <end position="244"/>
    </location>
</feature>
<dbReference type="InterPro" id="IPR010730">
    <property type="entry name" value="HET"/>
</dbReference>
<gene>
    <name evidence="2" type="ORF">CEP54_009788</name>
</gene>
<reference evidence="2 3" key="1">
    <citation type="submission" date="2017-06" db="EMBL/GenBank/DDBJ databases">
        <title>Comparative genomic analysis of Ambrosia Fusariam Clade fungi.</title>
        <authorList>
            <person name="Stajich J.E."/>
            <person name="Carrillo J."/>
            <person name="Kijimoto T."/>
            <person name="Eskalen A."/>
            <person name="O'Donnell K."/>
            <person name="Kasson M."/>
        </authorList>
    </citation>
    <scope>NUCLEOTIDE SEQUENCE [LARGE SCALE GENOMIC DNA]</scope>
    <source>
        <strain evidence="2 3">NRRL62584</strain>
    </source>
</reference>
<dbReference type="Pfam" id="PF06985">
    <property type="entry name" value="HET"/>
    <property type="match status" value="1"/>
</dbReference>
<keyword evidence="3" id="KW-1185">Reference proteome</keyword>
<evidence type="ECO:0000313" key="3">
    <source>
        <dbReference type="Proteomes" id="UP000288168"/>
    </source>
</evidence>
<organism evidence="2 3">
    <name type="scientific">Fusarium duplospermum</name>
    <dbReference type="NCBI Taxonomy" id="1325734"/>
    <lineage>
        <taxon>Eukaryota</taxon>
        <taxon>Fungi</taxon>
        <taxon>Dikarya</taxon>
        <taxon>Ascomycota</taxon>
        <taxon>Pezizomycotina</taxon>
        <taxon>Sordariomycetes</taxon>
        <taxon>Hypocreomycetidae</taxon>
        <taxon>Hypocreales</taxon>
        <taxon>Nectriaceae</taxon>
        <taxon>Fusarium</taxon>
        <taxon>Fusarium solani species complex</taxon>
    </lineage>
</organism>
<proteinExistence type="predicted"/>
<accession>A0A428PNV1</accession>
<dbReference type="PANTHER" id="PTHR33112:SF1">
    <property type="entry name" value="HETEROKARYON INCOMPATIBILITY DOMAIN-CONTAINING PROTEIN"/>
    <property type="match status" value="1"/>
</dbReference>
<evidence type="ECO:0000259" key="1">
    <source>
        <dbReference type="Pfam" id="PF06985"/>
    </source>
</evidence>
<dbReference type="Proteomes" id="UP000288168">
    <property type="component" value="Unassembled WGS sequence"/>
</dbReference>
<comment type="caution">
    <text evidence="2">The sequence shown here is derived from an EMBL/GenBank/DDBJ whole genome shotgun (WGS) entry which is preliminary data.</text>
</comment>
<dbReference type="EMBL" id="NKCI01000109">
    <property type="protein sequence ID" value="RSL54626.1"/>
    <property type="molecule type" value="Genomic_DNA"/>
</dbReference>